<organism evidence="2 3">
    <name type="scientific">Bradyrhizobium icense</name>
    <dbReference type="NCBI Taxonomy" id="1274631"/>
    <lineage>
        <taxon>Bacteria</taxon>
        <taxon>Pseudomonadati</taxon>
        <taxon>Pseudomonadota</taxon>
        <taxon>Alphaproteobacteria</taxon>
        <taxon>Hyphomicrobiales</taxon>
        <taxon>Nitrobacteraceae</taxon>
        <taxon>Bradyrhizobium</taxon>
    </lineage>
</organism>
<dbReference type="EMBL" id="CP016428">
    <property type="protein sequence ID" value="ANW00859.1"/>
    <property type="molecule type" value="Genomic_DNA"/>
</dbReference>
<dbReference type="STRING" id="1274631.LMTR13_12425"/>
<feature type="transmembrane region" description="Helical" evidence="1">
    <location>
        <begin position="20"/>
        <end position="38"/>
    </location>
</feature>
<feature type="transmembrane region" description="Helical" evidence="1">
    <location>
        <begin position="144"/>
        <end position="164"/>
    </location>
</feature>
<dbReference type="KEGG" id="bic:LMTR13_12425"/>
<evidence type="ECO:0000313" key="2">
    <source>
        <dbReference type="EMBL" id="ANW00859.1"/>
    </source>
</evidence>
<protein>
    <recommendedName>
        <fullName evidence="4">DUF2254 domain-containing protein</fullName>
    </recommendedName>
</protein>
<evidence type="ECO:0000256" key="1">
    <source>
        <dbReference type="SAM" id="Phobius"/>
    </source>
</evidence>
<keyword evidence="1" id="KW-1133">Transmembrane helix</keyword>
<keyword evidence="1" id="KW-0472">Membrane</keyword>
<evidence type="ECO:0008006" key="4">
    <source>
        <dbReference type="Google" id="ProtNLM"/>
    </source>
</evidence>
<feature type="transmembrane region" description="Helical" evidence="1">
    <location>
        <begin position="113"/>
        <end position="132"/>
    </location>
</feature>
<evidence type="ECO:0000313" key="3">
    <source>
        <dbReference type="Proteomes" id="UP000092839"/>
    </source>
</evidence>
<accession>A0A1B1UDL9</accession>
<feature type="transmembrane region" description="Helical" evidence="1">
    <location>
        <begin position="67"/>
        <end position="92"/>
    </location>
</feature>
<dbReference type="AlphaFoldDB" id="A0A1B1UDL9"/>
<sequence>MLRSIKTKSAALWDRLRTSFWFTPSLMAAAAVGLSLVTTRLDRWIADQAVREFEWIYAFGPEGARAVLAAIASSMITVAGLTFSITMLTLQLASSQFGHRILRNFMRDRGNQVVLGTFVATFVYCLLILRTVKGTPDSSFVPHLSVAMGVLLAIASLAVLIFFIHHIASTIRIETLLAQLTEEARCTIERLYPEQLNSGTTAQEGRIQREEALHQVAREYCEVRSKLSGYIQMIDDDAIMEQATACDLLLRIEAGPGSFVQKDEVILSVWSAVRGDDVIGAKLQDSIVIGQERTPSQDLDFAVHRIVEIAQRALSPAVNDPTTAIYCLDRVEELLTALAGRKIPGALRYDDEGKLRVVTEVLKLDQFVRKMMAGIARHAIADPDVISRALHVLERIAKRAPPNSRASLKAFADDLAVQHRSRFSL</sequence>
<dbReference type="Pfam" id="PF10011">
    <property type="entry name" value="DUF2254"/>
    <property type="match status" value="1"/>
</dbReference>
<dbReference type="Proteomes" id="UP000092839">
    <property type="component" value="Chromosome"/>
</dbReference>
<gene>
    <name evidence="2" type="ORF">LMTR13_12425</name>
</gene>
<keyword evidence="3" id="KW-1185">Reference proteome</keyword>
<keyword evidence="1" id="KW-0812">Transmembrane</keyword>
<reference evidence="2 3" key="1">
    <citation type="submission" date="2016-07" db="EMBL/GenBank/DDBJ databases">
        <title>Complete genome sequence of Bradyrhizobium icense LMTR 13T, a potential inoculant strain isolated from lima bean (Phaseolus lunatus) in Peru.</title>
        <authorList>
            <person name="Ormeno-Orrillo E."/>
            <person name="Duran D."/>
            <person name="Rogel M.A."/>
            <person name="Rey L."/>
            <person name="Imperial J."/>
            <person name="Ruiz-Argueso T."/>
            <person name="Martinez-Romero E."/>
        </authorList>
    </citation>
    <scope>NUCLEOTIDE SEQUENCE [LARGE SCALE GENOMIC DNA]</scope>
    <source>
        <strain evidence="2 3">LMTR 13</strain>
    </source>
</reference>
<dbReference type="InterPro" id="IPR018723">
    <property type="entry name" value="DUF2254_membrane"/>
</dbReference>
<proteinExistence type="predicted"/>
<name>A0A1B1UDL9_9BRAD</name>